<organism evidence="1 2">
    <name type="scientific">Streptomyces aurantiogriseus</name>
    <dbReference type="NCBI Taxonomy" id="66870"/>
    <lineage>
        <taxon>Bacteria</taxon>
        <taxon>Bacillati</taxon>
        <taxon>Actinomycetota</taxon>
        <taxon>Actinomycetes</taxon>
        <taxon>Kitasatosporales</taxon>
        <taxon>Streptomycetaceae</taxon>
        <taxon>Streptomyces</taxon>
    </lineage>
</organism>
<name>A0A918CQW9_9ACTN</name>
<dbReference type="AlphaFoldDB" id="A0A918CQW9"/>
<gene>
    <name evidence="1" type="ORF">GCM10010251_57770</name>
</gene>
<dbReference type="Proteomes" id="UP000658320">
    <property type="component" value="Unassembled WGS sequence"/>
</dbReference>
<dbReference type="RefSeq" id="WP_189940691.1">
    <property type="nucleotide sequence ID" value="NZ_BMSX01000015.1"/>
</dbReference>
<proteinExistence type="predicted"/>
<keyword evidence="2" id="KW-1185">Reference proteome</keyword>
<sequence length="88" mass="10174">MEMYGKATYTIDEHIAAMKDILVEYPEARIVQHYPNVAQGDWTATIGHYNLEGVNVCTIARHHRGQMVEEYLFTRLLADGQRRARQPL</sequence>
<comment type="caution">
    <text evidence="1">The sequence shown here is derived from an EMBL/GenBank/DDBJ whole genome shotgun (WGS) entry which is preliminary data.</text>
</comment>
<evidence type="ECO:0000313" key="1">
    <source>
        <dbReference type="EMBL" id="GGR34137.1"/>
    </source>
</evidence>
<accession>A0A918CQW9</accession>
<reference evidence="1" key="2">
    <citation type="submission" date="2020-09" db="EMBL/GenBank/DDBJ databases">
        <authorList>
            <person name="Sun Q."/>
            <person name="Ohkuma M."/>
        </authorList>
    </citation>
    <scope>NUCLEOTIDE SEQUENCE</scope>
    <source>
        <strain evidence="1">JCM 4346</strain>
    </source>
</reference>
<evidence type="ECO:0000313" key="2">
    <source>
        <dbReference type="Proteomes" id="UP000658320"/>
    </source>
</evidence>
<reference evidence="1" key="1">
    <citation type="journal article" date="2014" name="Int. J. Syst. Evol. Microbiol.">
        <title>Complete genome sequence of Corynebacterium casei LMG S-19264T (=DSM 44701T), isolated from a smear-ripened cheese.</title>
        <authorList>
            <consortium name="US DOE Joint Genome Institute (JGI-PGF)"/>
            <person name="Walter F."/>
            <person name="Albersmeier A."/>
            <person name="Kalinowski J."/>
            <person name="Ruckert C."/>
        </authorList>
    </citation>
    <scope>NUCLEOTIDE SEQUENCE</scope>
    <source>
        <strain evidence="1">JCM 4346</strain>
    </source>
</reference>
<dbReference type="EMBL" id="BMSX01000015">
    <property type="protein sequence ID" value="GGR34137.1"/>
    <property type="molecule type" value="Genomic_DNA"/>
</dbReference>
<protein>
    <submittedName>
        <fullName evidence="1">Uncharacterized protein</fullName>
    </submittedName>
</protein>